<keyword evidence="3" id="KW-1185">Reference proteome</keyword>
<keyword evidence="2" id="KW-0503">Monooxygenase</keyword>
<evidence type="ECO:0000259" key="1">
    <source>
        <dbReference type="Pfam" id="PF22607"/>
    </source>
</evidence>
<feature type="domain" description="2,6-dihydroxypyridine 3-monooxygenase substrate binding" evidence="1">
    <location>
        <begin position="164"/>
        <end position="289"/>
    </location>
</feature>
<gene>
    <name evidence="2" type="ORF">PBT88_16680</name>
</gene>
<accession>A0ABY7NQM1</accession>
<dbReference type="GO" id="GO:0004497">
    <property type="term" value="F:monooxygenase activity"/>
    <property type="evidence" value="ECO:0007669"/>
    <property type="project" value="UniProtKB-KW"/>
</dbReference>
<dbReference type="InterPro" id="IPR036188">
    <property type="entry name" value="FAD/NAD-bd_sf"/>
</dbReference>
<dbReference type="InterPro" id="IPR053212">
    <property type="entry name" value="DHP_3-monooxygenase"/>
</dbReference>
<dbReference type="PANTHER" id="PTHR47469">
    <property type="entry name" value="MONOOXYGENASE-LIKE"/>
    <property type="match status" value="1"/>
</dbReference>
<dbReference type="InterPro" id="IPR054707">
    <property type="entry name" value="DhpH_subs-bd"/>
</dbReference>
<name>A0ABY7NQM1_9SPHN</name>
<dbReference type="RefSeq" id="WP_270076434.1">
    <property type="nucleotide sequence ID" value="NZ_CP115174.1"/>
</dbReference>
<dbReference type="NCBIfam" id="NF005566">
    <property type="entry name" value="PRK07236.1"/>
    <property type="match status" value="1"/>
</dbReference>
<dbReference type="Gene3D" id="3.50.50.60">
    <property type="entry name" value="FAD/NAD(P)-binding domain"/>
    <property type="match status" value="2"/>
</dbReference>
<dbReference type="Proteomes" id="UP001210865">
    <property type="component" value="Chromosome"/>
</dbReference>
<dbReference type="SUPFAM" id="SSF54373">
    <property type="entry name" value="FAD-linked reductases, C-terminal domain"/>
    <property type="match status" value="1"/>
</dbReference>
<evidence type="ECO:0000313" key="2">
    <source>
        <dbReference type="EMBL" id="WBO21786.1"/>
    </source>
</evidence>
<sequence length="378" mass="40350">MQVAIAGGSVGGLFAAALLAKNGHDVTVYERSATGLSGRGAGLVAQDDVFKLLRLLGRSDVGVTGVTARSRITLDRSGAIAHRDPHPQTQISWDALYEAVRSQVPDAHYRLDQAVTGAGTTRGLAWLELSDGECVEADLVIGADGIGSRVRQSMFHGSGVQPRYAGYLAWRFLLPEGQLPDIAAATLSEQFAFYHMEGGQVLGYLVPGPFGETAPGRRRYNCVWYRRVDDLAACLTDETGRTHPFSLPRGAVSDARRDQLVADAKALLPPAFAAVVAAEREPFVQAIFDLETPQMVDGRIVLLGDAAFVARPHTAMGVAKAAGDAMALQALLDRTPVEHALPCYERERLRVGHSIVDLGRRLGASLASSDVQASVSAR</sequence>
<proteinExistence type="predicted"/>
<keyword evidence="2" id="KW-0560">Oxidoreductase</keyword>
<dbReference type="PANTHER" id="PTHR47469:SF2">
    <property type="entry name" value="OS06G0597600 PROTEIN"/>
    <property type="match status" value="1"/>
</dbReference>
<dbReference type="EMBL" id="CP115174">
    <property type="protein sequence ID" value="WBO21786.1"/>
    <property type="molecule type" value="Genomic_DNA"/>
</dbReference>
<dbReference type="PRINTS" id="PR00420">
    <property type="entry name" value="RNGMNOXGNASE"/>
</dbReference>
<dbReference type="Pfam" id="PF22607">
    <property type="entry name" value="FAD_binding-like"/>
    <property type="match status" value="1"/>
</dbReference>
<dbReference type="Pfam" id="PF13450">
    <property type="entry name" value="NAD_binding_8"/>
    <property type="match status" value="1"/>
</dbReference>
<reference evidence="2 3" key="1">
    <citation type="submission" date="2022-12" db="EMBL/GenBank/DDBJ databases">
        <title>Sphingomonas abieness sp. nov., an endophytic bacterium isolated from Abies koreana.</title>
        <authorList>
            <person name="Jiang L."/>
            <person name="Lee J."/>
        </authorList>
    </citation>
    <scope>NUCLEOTIDE SEQUENCE [LARGE SCALE GENOMIC DNA]</scope>
    <source>
        <strain evidence="3">PAMB 00755</strain>
    </source>
</reference>
<dbReference type="SUPFAM" id="SSF51905">
    <property type="entry name" value="FAD/NAD(P)-binding domain"/>
    <property type="match status" value="1"/>
</dbReference>
<organism evidence="2 3">
    <name type="scientific">Sphingomonas abietis</name>
    <dbReference type="NCBI Taxonomy" id="3012344"/>
    <lineage>
        <taxon>Bacteria</taxon>
        <taxon>Pseudomonadati</taxon>
        <taxon>Pseudomonadota</taxon>
        <taxon>Alphaproteobacteria</taxon>
        <taxon>Sphingomonadales</taxon>
        <taxon>Sphingomonadaceae</taxon>
        <taxon>Sphingomonas</taxon>
    </lineage>
</organism>
<evidence type="ECO:0000313" key="3">
    <source>
        <dbReference type="Proteomes" id="UP001210865"/>
    </source>
</evidence>
<protein>
    <submittedName>
        <fullName evidence="2">FAD-dependent monooxygenase</fullName>
    </submittedName>
</protein>